<dbReference type="OMA" id="FLPKRFK"/>
<protein>
    <recommendedName>
        <fullName evidence="4">RING-type E3 ubiquitin transferase</fullName>
        <ecNumber evidence="4">2.3.2.27</ecNumber>
    </recommendedName>
</protein>
<proteinExistence type="predicted"/>
<keyword evidence="9 10" id="KW-0472">Membrane</keyword>
<evidence type="ECO:0000313" key="14">
    <source>
        <dbReference type="Proteomes" id="UP000594261"/>
    </source>
</evidence>
<feature type="transmembrane region" description="Helical" evidence="10">
    <location>
        <begin position="653"/>
        <end position="674"/>
    </location>
</feature>
<dbReference type="InParanoid" id="A0A7N2MAS4"/>
<reference evidence="13 14" key="1">
    <citation type="journal article" date="2016" name="G3 (Bethesda)">
        <title>First Draft Assembly and Annotation of the Genome of a California Endemic Oak Quercus lobata Nee (Fagaceae).</title>
        <authorList>
            <person name="Sork V.L."/>
            <person name="Fitz-Gibbon S.T."/>
            <person name="Puiu D."/>
            <person name="Crepeau M."/>
            <person name="Gugger P.F."/>
            <person name="Sherman R."/>
            <person name="Stevens K."/>
            <person name="Langley C.H."/>
            <person name="Pellegrini M."/>
            <person name="Salzberg S.L."/>
        </authorList>
    </citation>
    <scope>NUCLEOTIDE SEQUENCE [LARGE SCALE GENOMIC DNA]</scope>
    <source>
        <strain evidence="13 14">cv. SW786</strain>
    </source>
</reference>
<reference evidence="13" key="2">
    <citation type="submission" date="2021-01" db="UniProtKB">
        <authorList>
            <consortium name="EnsemblPlants"/>
        </authorList>
    </citation>
    <scope>IDENTIFICATION</scope>
</reference>
<dbReference type="EMBL" id="LRBV02000008">
    <property type="status" value="NOT_ANNOTATED_CDS"/>
    <property type="molecule type" value="Genomic_DNA"/>
</dbReference>
<dbReference type="EnsemblPlants" id="QL08p021666:mrna">
    <property type="protein sequence ID" value="QL08p021666:mrna"/>
    <property type="gene ID" value="QL08p021666"/>
</dbReference>
<feature type="transmembrane region" description="Helical" evidence="10">
    <location>
        <begin position="887"/>
        <end position="907"/>
    </location>
</feature>
<dbReference type="PANTHER" id="PTHR33389">
    <property type="entry name" value="FAMILY PROTEIN, PUTATIVE (DUF2921)-RELATED"/>
    <property type="match status" value="1"/>
</dbReference>
<accession>A0A7N2MAS4</accession>
<dbReference type="InterPro" id="IPR057425">
    <property type="entry name" value="DUF2921_N"/>
</dbReference>
<evidence type="ECO:0000256" key="9">
    <source>
        <dbReference type="ARBA" id="ARBA00023136"/>
    </source>
</evidence>
<evidence type="ECO:0000256" key="3">
    <source>
        <dbReference type="ARBA" id="ARBA00004906"/>
    </source>
</evidence>
<comment type="catalytic activity">
    <reaction evidence="1">
        <text>S-ubiquitinyl-[E2 ubiquitin-conjugating enzyme]-L-cysteine + [acceptor protein]-L-lysine = [E2 ubiquitin-conjugating enzyme]-L-cysteine + N(6)-ubiquitinyl-[acceptor protein]-L-lysine.</text>
        <dbReference type="EC" id="2.3.2.27"/>
    </reaction>
</comment>
<dbReference type="AlphaFoldDB" id="A0A7N2MAS4"/>
<dbReference type="Pfam" id="PF11145">
    <property type="entry name" value="DUF2921"/>
    <property type="match status" value="1"/>
</dbReference>
<evidence type="ECO:0000256" key="10">
    <source>
        <dbReference type="SAM" id="Phobius"/>
    </source>
</evidence>
<comment type="subcellular location">
    <subcellularLocation>
        <location evidence="2">Endomembrane system</location>
        <topology evidence="2">Multi-pass membrane protein</topology>
    </subcellularLocation>
</comment>
<keyword evidence="8 10" id="KW-1133">Transmembrane helix</keyword>
<evidence type="ECO:0000256" key="2">
    <source>
        <dbReference type="ARBA" id="ARBA00004127"/>
    </source>
</evidence>
<keyword evidence="14" id="KW-1185">Reference proteome</keyword>
<feature type="domain" description="SWEET-like" evidence="11">
    <location>
        <begin position="644"/>
        <end position="916"/>
    </location>
</feature>
<evidence type="ECO:0000259" key="11">
    <source>
        <dbReference type="Pfam" id="PF11145"/>
    </source>
</evidence>
<evidence type="ECO:0000256" key="7">
    <source>
        <dbReference type="ARBA" id="ARBA00022786"/>
    </source>
</evidence>
<feature type="transmembrane region" description="Helical" evidence="10">
    <location>
        <begin position="686"/>
        <end position="710"/>
    </location>
</feature>
<evidence type="ECO:0000256" key="6">
    <source>
        <dbReference type="ARBA" id="ARBA00022692"/>
    </source>
</evidence>
<feature type="transmembrane region" description="Helical" evidence="10">
    <location>
        <begin position="927"/>
        <end position="958"/>
    </location>
</feature>
<evidence type="ECO:0000256" key="4">
    <source>
        <dbReference type="ARBA" id="ARBA00012483"/>
    </source>
</evidence>
<evidence type="ECO:0000256" key="8">
    <source>
        <dbReference type="ARBA" id="ARBA00022989"/>
    </source>
</evidence>
<feature type="domain" description="DUF2921" evidence="12">
    <location>
        <begin position="280"/>
        <end position="434"/>
    </location>
</feature>
<feature type="domain" description="DUF2921" evidence="12">
    <location>
        <begin position="463"/>
        <end position="631"/>
    </location>
</feature>
<evidence type="ECO:0000256" key="5">
    <source>
        <dbReference type="ARBA" id="ARBA00022679"/>
    </source>
</evidence>
<evidence type="ECO:0000313" key="13">
    <source>
        <dbReference type="EnsemblPlants" id="QL08p021666:mrna"/>
    </source>
</evidence>
<dbReference type="Gramene" id="QL08p021666:mrna">
    <property type="protein sequence ID" value="QL08p021666:mrna"/>
    <property type="gene ID" value="QL08p021666"/>
</dbReference>
<dbReference type="PANTHER" id="PTHR33389:SF18">
    <property type="entry name" value="OS01G0677900 PROTEIN"/>
    <property type="match status" value="1"/>
</dbReference>
<feature type="transmembrane region" description="Helical" evidence="10">
    <location>
        <begin position="769"/>
        <end position="791"/>
    </location>
</feature>
<evidence type="ECO:0000256" key="1">
    <source>
        <dbReference type="ARBA" id="ARBA00000900"/>
    </source>
</evidence>
<keyword evidence="5" id="KW-0808">Transferase</keyword>
<dbReference type="GO" id="GO:0012505">
    <property type="term" value="C:endomembrane system"/>
    <property type="evidence" value="ECO:0007669"/>
    <property type="project" value="UniProtKB-SubCell"/>
</dbReference>
<dbReference type="EC" id="2.3.2.27" evidence="4"/>
<feature type="transmembrane region" description="Helical" evidence="10">
    <location>
        <begin position="730"/>
        <end position="748"/>
    </location>
</feature>
<evidence type="ECO:0000259" key="12">
    <source>
        <dbReference type="Pfam" id="PF25333"/>
    </source>
</evidence>
<feature type="domain" description="DUF2921" evidence="12">
    <location>
        <begin position="74"/>
        <end position="239"/>
    </location>
</feature>
<keyword evidence="6 10" id="KW-0812">Transmembrane</keyword>
<organism evidence="13 14">
    <name type="scientific">Quercus lobata</name>
    <name type="common">Valley oak</name>
    <dbReference type="NCBI Taxonomy" id="97700"/>
    <lineage>
        <taxon>Eukaryota</taxon>
        <taxon>Viridiplantae</taxon>
        <taxon>Streptophyta</taxon>
        <taxon>Embryophyta</taxon>
        <taxon>Tracheophyta</taxon>
        <taxon>Spermatophyta</taxon>
        <taxon>Magnoliopsida</taxon>
        <taxon>eudicotyledons</taxon>
        <taxon>Gunneridae</taxon>
        <taxon>Pentapetalae</taxon>
        <taxon>rosids</taxon>
        <taxon>fabids</taxon>
        <taxon>Fagales</taxon>
        <taxon>Fagaceae</taxon>
        <taxon>Quercus</taxon>
    </lineage>
</organism>
<name>A0A7N2MAS4_QUELO</name>
<sequence>MFCNTISQSSNTSVVLVHLSFLYKKETITKAMNSFAMTNSSPKWHSLPWFFILFFLSTTFPFFSVTSSASQDIYDEHCSSTVADSKPNQVPLPKLPLPRTHNGYYTGGDKLHNQDSYSYYSSFSNSISLRTRAVHETDNPGLFKVDLSLTFQVSNIYYQDRPQRNSVTFKLQGYWSEPVGNLCAVGTGFTYSREDYLLKLSAVLKLSNLTKSTNITSLITGTLESLSSDNKDSYFDPISMLLFPQMNYKYSYVSDDSKDRCSGGSDHLPKGLSLSSLPTRSFCSIVARAVNQFSLKYSGGCVTAKNCSNPLDKNIGYVPNLMSLSEIECSEDKERMRVLVEFANGSYIDYYRHFSPNMALVGEGSWDESKNQLCIVACRFMGMAQSFSDAHLGDCSTMLSLRFPAVWSIRGVNSIVGQLWSERSVNESGYFDNIMFQSGSNHMQGGAAVSSVKYEYSKIDIARKSCSNPAKTKGKVYPNAFSHEMRFGMSVKISKGKMGRGYSTPISVDNQLYQYSSYMGSEEPANFNSSGPVNISYHIGLTTYSSNLTSSPFNTASKLQERFEILAEGLYDAETGILCMVGCRNLDSNDYLDCEILVNFEFPSTNKRNSGPIKGTIQSTREKFDNLYFEVLNLTANVYYGDQTSIPRMDAEIIMVLISTTLSCVFVGLQLFHVKRHSHVLPFTSLVMLSILTLGYMIPLVLNFEALFLGNYRQQRILLNSGGWIEANEVIVRMVGMVVFLFQFRLLHRTWSARRGEGNQKALWVAEKRVLFVVLPLCAAGALVAVIANWVNNENTLRTNARSYWRDLKSFASLVLDGFLLPQILLNLFLNTRERALSCAFYMGNTIVRLLPHTYDLYRAHNYFHQYDGSYIYANPGADFYSTAWDVVIPLGGLVFALIIFLQQRFGGRFILPRRFRELEGYEKVPVVIFLVIEFLALSIPVLAEVISIWWCFVSYIYNYKTIRIRFHESEYDN</sequence>
<dbReference type="Pfam" id="PF25333">
    <property type="entry name" value="DUF2921_N"/>
    <property type="match status" value="3"/>
</dbReference>
<dbReference type="Proteomes" id="UP000594261">
    <property type="component" value="Chromosome 8"/>
</dbReference>
<dbReference type="InterPro" id="IPR021319">
    <property type="entry name" value="DUF2921"/>
</dbReference>
<comment type="pathway">
    <text evidence="3">Protein modification; protein ubiquitination.</text>
</comment>
<feature type="transmembrane region" description="Helical" evidence="10">
    <location>
        <begin position="811"/>
        <end position="830"/>
    </location>
</feature>
<keyword evidence="7" id="KW-0833">Ubl conjugation pathway</keyword>
<dbReference type="GO" id="GO:0061630">
    <property type="term" value="F:ubiquitin protein ligase activity"/>
    <property type="evidence" value="ECO:0007669"/>
    <property type="project" value="UniProtKB-EC"/>
</dbReference>